<dbReference type="EMBL" id="ML995817">
    <property type="protein sequence ID" value="KAF2771823.1"/>
    <property type="molecule type" value="Genomic_DNA"/>
</dbReference>
<name>A0A6G1LFU8_9PEZI</name>
<evidence type="ECO:0000313" key="3">
    <source>
        <dbReference type="Proteomes" id="UP000799436"/>
    </source>
</evidence>
<organism evidence="2 3">
    <name type="scientific">Teratosphaeria nubilosa</name>
    <dbReference type="NCBI Taxonomy" id="161662"/>
    <lineage>
        <taxon>Eukaryota</taxon>
        <taxon>Fungi</taxon>
        <taxon>Dikarya</taxon>
        <taxon>Ascomycota</taxon>
        <taxon>Pezizomycotina</taxon>
        <taxon>Dothideomycetes</taxon>
        <taxon>Dothideomycetidae</taxon>
        <taxon>Mycosphaerellales</taxon>
        <taxon>Teratosphaeriaceae</taxon>
        <taxon>Teratosphaeria</taxon>
    </lineage>
</organism>
<feature type="region of interest" description="Disordered" evidence="1">
    <location>
        <begin position="119"/>
        <end position="155"/>
    </location>
</feature>
<dbReference type="Proteomes" id="UP000799436">
    <property type="component" value="Unassembled WGS sequence"/>
</dbReference>
<accession>A0A6G1LFU8</accession>
<gene>
    <name evidence="2" type="ORF">EJ03DRAFT_9746</name>
</gene>
<evidence type="ECO:0000256" key="1">
    <source>
        <dbReference type="SAM" id="MobiDB-lite"/>
    </source>
</evidence>
<reference evidence="2" key="1">
    <citation type="journal article" date="2020" name="Stud. Mycol.">
        <title>101 Dothideomycetes genomes: a test case for predicting lifestyles and emergence of pathogens.</title>
        <authorList>
            <person name="Haridas S."/>
            <person name="Albert R."/>
            <person name="Binder M."/>
            <person name="Bloem J."/>
            <person name="Labutti K."/>
            <person name="Salamov A."/>
            <person name="Andreopoulos B."/>
            <person name="Baker S."/>
            <person name="Barry K."/>
            <person name="Bills G."/>
            <person name="Bluhm B."/>
            <person name="Cannon C."/>
            <person name="Castanera R."/>
            <person name="Culley D."/>
            <person name="Daum C."/>
            <person name="Ezra D."/>
            <person name="Gonzalez J."/>
            <person name="Henrissat B."/>
            <person name="Kuo A."/>
            <person name="Liang C."/>
            <person name="Lipzen A."/>
            <person name="Lutzoni F."/>
            <person name="Magnuson J."/>
            <person name="Mondo S."/>
            <person name="Nolan M."/>
            <person name="Ohm R."/>
            <person name="Pangilinan J."/>
            <person name="Park H.-J."/>
            <person name="Ramirez L."/>
            <person name="Alfaro M."/>
            <person name="Sun H."/>
            <person name="Tritt A."/>
            <person name="Yoshinaga Y."/>
            <person name="Zwiers L.-H."/>
            <person name="Turgeon B."/>
            <person name="Goodwin S."/>
            <person name="Spatafora J."/>
            <person name="Crous P."/>
            <person name="Grigoriev I."/>
        </authorList>
    </citation>
    <scope>NUCLEOTIDE SEQUENCE</scope>
    <source>
        <strain evidence="2">CBS 116005</strain>
    </source>
</reference>
<sequence>MSLLVGGALLPGSTRLVFRSDLSACISATLAPIATGLNGHGRIRKAARCQRSTRGAVRQPSRWQKGTQSNSTLEGHPLLLQTRTDLCQSLNPSRRSTPLAQASRRASWRCRTALLRSRINKGRKSSIHEEAKGVVGSRGPTPQRTASATLKPKAF</sequence>
<dbReference type="AlphaFoldDB" id="A0A6G1LFU8"/>
<feature type="compositionally biased region" description="Polar residues" evidence="1">
    <location>
        <begin position="61"/>
        <end position="73"/>
    </location>
</feature>
<proteinExistence type="predicted"/>
<evidence type="ECO:0000313" key="2">
    <source>
        <dbReference type="EMBL" id="KAF2771823.1"/>
    </source>
</evidence>
<protein>
    <submittedName>
        <fullName evidence="2">Uncharacterized protein</fullName>
    </submittedName>
</protein>
<keyword evidence="3" id="KW-1185">Reference proteome</keyword>
<feature type="region of interest" description="Disordered" evidence="1">
    <location>
        <begin position="49"/>
        <end position="75"/>
    </location>
</feature>